<keyword evidence="2" id="KW-1185">Reference proteome</keyword>
<sequence length="566" mass="62252">MSEGSSSMEAQPSKGGKIYQSKSDETFEVFQNEKTELTGWNKFKDSFKQADPNDLKPAGPMSKRHLRLISLATGLGTGLLVGSGGKLRTAGPLFLLVAYFIVGVLMLQPTIFSAGELSVAYPTLPGGFQSYYKKFICPSAAFALGWLYLIQWASVVSLELVTASMTIKYWNTSINSDVFVAIFLVVVVAINLCGARGYAEAEFVMNTTKLLMLTGFIIFGLVADLGGTKHGFVGGRYWRDPGSYTSFKGLCTVFCASAFSFGGSEFVALSVADQANPRGAMKSACKLIILRVIIFFMGSLLFVGLLVPYTSDQLLGSGGSATHASPFVIAAETYGSHALSSIVNAVILISVTSVATAAMYSSPRLLLSLAEQGMAPKIFTYVDKTGRPLYGWYATIVASFFCFIATYEKQETVFNWLLSISGICFLFVWPAICYCHVRFRYALKLKGIPLTELGYVSPTGIWGSYISIIINILMLIAQFWVALFPGSEPDANSFFQNYLGGVVLLVLYGGHKLWTRNWRWLIPLEEIDVNQDRALFDSEVMALEREEEKERFKKANIFKKFVMLIS</sequence>
<organism evidence="1 2">
    <name type="scientific">[Candida] jaroonii</name>
    <dbReference type="NCBI Taxonomy" id="467808"/>
    <lineage>
        <taxon>Eukaryota</taxon>
        <taxon>Fungi</taxon>
        <taxon>Dikarya</taxon>
        <taxon>Ascomycota</taxon>
        <taxon>Saccharomycotina</taxon>
        <taxon>Pichiomycetes</taxon>
        <taxon>Debaryomycetaceae</taxon>
        <taxon>Yamadazyma</taxon>
    </lineage>
</organism>
<dbReference type="Proteomes" id="UP001152531">
    <property type="component" value="Unassembled WGS sequence"/>
</dbReference>
<reference evidence="1" key="1">
    <citation type="submission" date="2022-06" db="EMBL/GenBank/DDBJ databases">
        <authorList>
            <person name="Legras J.-L."/>
            <person name="Devillers H."/>
            <person name="Grondin C."/>
        </authorList>
    </citation>
    <scope>NUCLEOTIDE SEQUENCE</scope>
    <source>
        <strain evidence="1">CLIB 1444</strain>
    </source>
</reference>
<gene>
    <name evidence="1" type="ORF">CLIB1444_01S14400</name>
</gene>
<evidence type="ECO:0000313" key="1">
    <source>
        <dbReference type="EMBL" id="CAH6718782.1"/>
    </source>
</evidence>
<comment type="caution">
    <text evidence="1">The sequence shown here is derived from an EMBL/GenBank/DDBJ whole genome shotgun (WGS) entry which is preliminary data.</text>
</comment>
<proteinExistence type="predicted"/>
<dbReference type="EMBL" id="CALSDN010000001">
    <property type="protein sequence ID" value="CAH6718782.1"/>
    <property type="molecule type" value="Genomic_DNA"/>
</dbReference>
<name>A0ACA9Y1F1_9ASCO</name>
<accession>A0ACA9Y1F1</accession>
<protein>
    <submittedName>
        <fullName evidence="1">Valine amino-acid permease</fullName>
    </submittedName>
</protein>
<evidence type="ECO:0000313" key="2">
    <source>
        <dbReference type="Proteomes" id="UP001152531"/>
    </source>
</evidence>